<gene>
    <name evidence="2" type="ORF">GII14_13965</name>
</gene>
<dbReference type="InterPro" id="IPR013830">
    <property type="entry name" value="SGNH_hydro"/>
</dbReference>
<dbReference type="Gene3D" id="3.40.50.1110">
    <property type="entry name" value="SGNH hydrolase"/>
    <property type="match status" value="1"/>
</dbReference>
<organism evidence="2 3">
    <name type="scientific">Shewanella chilikensis</name>
    <dbReference type="NCBI Taxonomy" id="558541"/>
    <lineage>
        <taxon>Bacteria</taxon>
        <taxon>Pseudomonadati</taxon>
        <taxon>Pseudomonadota</taxon>
        <taxon>Gammaproteobacteria</taxon>
        <taxon>Alteromonadales</taxon>
        <taxon>Shewanellaceae</taxon>
        <taxon>Shewanella</taxon>
    </lineage>
</organism>
<sequence>MALFFKIASLCLRPLALIPVIFLFSALPVKAADVLILGDSLGASYGMAEKQGWVEGLRQALPEHNIVNASVSGETTAGGLRRLPQLLESVKPSLLLVELGGNDGLRGFLPTELKKNLTKIIALARQSGAKVLLSEVMVPPNYGPRYANAFSAVYSDLAKQPNVTLMPFFMTEIAPFPELMQADGLHPNEKAQPKITAFVLPWVESAIEAIKAPATDASAPATGG</sequence>
<dbReference type="Proteomes" id="UP000502117">
    <property type="component" value="Chromosome"/>
</dbReference>
<evidence type="ECO:0000313" key="3">
    <source>
        <dbReference type="Proteomes" id="UP000502117"/>
    </source>
</evidence>
<evidence type="ECO:0000313" key="2">
    <source>
        <dbReference type="EMBL" id="QIJ05142.1"/>
    </source>
</evidence>
<dbReference type="RefSeq" id="WP_159353247.1">
    <property type="nucleotide sequence ID" value="NZ_CP045857.1"/>
</dbReference>
<dbReference type="PANTHER" id="PTHR30383">
    <property type="entry name" value="THIOESTERASE 1/PROTEASE 1/LYSOPHOSPHOLIPASE L1"/>
    <property type="match status" value="1"/>
</dbReference>
<protein>
    <submittedName>
        <fullName evidence="2">Arylesterase</fullName>
    </submittedName>
</protein>
<dbReference type="KEGG" id="schk:GII14_13965"/>
<accession>A0A6G7LTP4</accession>
<dbReference type="Pfam" id="PF13472">
    <property type="entry name" value="Lipase_GDSL_2"/>
    <property type="match status" value="1"/>
</dbReference>
<dbReference type="InterPro" id="IPR036514">
    <property type="entry name" value="SGNH_hydro_sf"/>
</dbReference>
<dbReference type="EMBL" id="CP045857">
    <property type="protein sequence ID" value="QIJ05142.1"/>
    <property type="molecule type" value="Genomic_DNA"/>
</dbReference>
<dbReference type="InterPro" id="IPR051532">
    <property type="entry name" value="Ester_Hydrolysis_Enzymes"/>
</dbReference>
<dbReference type="SUPFAM" id="SSF52266">
    <property type="entry name" value="SGNH hydrolase"/>
    <property type="match status" value="1"/>
</dbReference>
<evidence type="ECO:0000259" key="1">
    <source>
        <dbReference type="Pfam" id="PF13472"/>
    </source>
</evidence>
<proteinExistence type="predicted"/>
<feature type="domain" description="SGNH hydrolase-type esterase" evidence="1">
    <location>
        <begin position="37"/>
        <end position="190"/>
    </location>
</feature>
<reference evidence="2 3" key="1">
    <citation type="submission" date="2019-11" db="EMBL/GenBank/DDBJ databases">
        <title>Complete Genome Sequence of Shewanella chilikensis Strain DC57, Isolated from Corroded Seal Rings at a floating production facility in Australia.</title>
        <authorList>
            <person name="Salgar-Chaparro S.J."/>
            <person name="Castillo-Villamizar G.A."/>
            <person name="Poehlein A."/>
            <person name="Daniel R."/>
            <person name="Machuca L."/>
        </authorList>
    </citation>
    <scope>NUCLEOTIDE SEQUENCE [LARGE SCALE GENOMIC DNA]</scope>
    <source>
        <strain evidence="2 3">DC57</strain>
    </source>
</reference>
<name>A0A6G7LTP4_9GAMM</name>
<dbReference type="CDD" id="cd01822">
    <property type="entry name" value="Lysophospholipase_L1_like"/>
    <property type="match status" value="1"/>
</dbReference>
<dbReference type="PANTHER" id="PTHR30383:SF24">
    <property type="entry name" value="THIOESTERASE 1_PROTEASE 1_LYSOPHOSPHOLIPASE L1"/>
    <property type="match status" value="1"/>
</dbReference>
<dbReference type="GO" id="GO:0004622">
    <property type="term" value="F:phosphatidylcholine lysophospholipase activity"/>
    <property type="evidence" value="ECO:0007669"/>
    <property type="project" value="TreeGrafter"/>
</dbReference>
<dbReference type="AlphaFoldDB" id="A0A6G7LTP4"/>